<accession>A0AAV5WRH4</accession>
<feature type="transmembrane region" description="Helical" evidence="1">
    <location>
        <begin position="6"/>
        <end position="27"/>
    </location>
</feature>
<dbReference type="Proteomes" id="UP001432322">
    <property type="component" value="Unassembled WGS sequence"/>
</dbReference>
<proteinExistence type="predicted"/>
<keyword evidence="1" id="KW-0472">Membrane</keyword>
<keyword evidence="1" id="KW-1133">Transmembrane helix</keyword>
<feature type="non-terminal residue" evidence="2">
    <location>
        <position position="107"/>
    </location>
</feature>
<comment type="caution">
    <text evidence="2">The sequence shown here is derived from an EMBL/GenBank/DDBJ whole genome shotgun (WGS) entry which is preliminary data.</text>
</comment>
<evidence type="ECO:0000313" key="3">
    <source>
        <dbReference type="Proteomes" id="UP001432322"/>
    </source>
</evidence>
<protein>
    <recommendedName>
        <fullName evidence="4">G protein-coupled receptor</fullName>
    </recommendedName>
</protein>
<evidence type="ECO:0000256" key="1">
    <source>
        <dbReference type="SAM" id="Phobius"/>
    </source>
</evidence>
<name>A0AAV5WRH4_9BILA</name>
<feature type="transmembrane region" description="Helical" evidence="1">
    <location>
        <begin position="39"/>
        <end position="63"/>
    </location>
</feature>
<feature type="transmembrane region" description="Helical" evidence="1">
    <location>
        <begin position="83"/>
        <end position="101"/>
    </location>
</feature>
<sequence>MDCALFYYQVMAEPLLCLPLVYLLIRISISRLTEHSNTFYHFFVWMEILAISYVVINAVSIVLEGAKLGEMQYLHILLLYFRHFLSLSFCFVTPLIAAAAIPRRAKV</sequence>
<evidence type="ECO:0000313" key="2">
    <source>
        <dbReference type="EMBL" id="GMT33205.1"/>
    </source>
</evidence>
<dbReference type="EMBL" id="BTSY01000006">
    <property type="protein sequence ID" value="GMT33205.1"/>
    <property type="molecule type" value="Genomic_DNA"/>
</dbReference>
<keyword evidence="3" id="KW-1185">Reference proteome</keyword>
<dbReference type="AlphaFoldDB" id="A0AAV5WRH4"/>
<gene>
    <name evidence="2" type="ORF">PFISCL1PPCAC_24502</name>
</gene>
<keyword evidence="1" id="KW-0812">Transmembrane</keyword>
<organism evidence="2 3">
    <name type="scientific">Pristionchus fissidentatus</name>
    <dbReference type="NCBI Taxonomy" id="1538716"/>
    <lineage>
        <taxon>Eukaryota</taxon>
        <taxon>Metazoa</taxon>
        <taxon>Ecdysozoa</taxon>
        <taxon>Nematoda</taxon>
        <taxon>Chromadorea</taxon>
        <taxon>Rhabditida</taxon>
        <taxon>Rhabditina</taxon>
        <taxon>Diplogasteromorpha</taxon>
        <taxon>Diplogasteroidea</taxon>
        <taxon>Neodiplogasteridae</taxon>
        <taxon>Pristionchus</taxon>
    </lineage>
</organism>
<evidence type="ECO:0008006" key="4">
    <source>
        <dbReference type="Google" id="ProtNLM"/>
    </source>
</evidence>
<reference evidence="2" key="1">
    <citation type="submission" date="2023-10" db="EMBL/GenBank/DDBJ databases">
        <title>Genome assembly of Pristionchus species.</title>
        <authorList>
            <person name="Yoshida K."/>
            <person name="Sommer R.J."/>
        </authorList>
    </citation>
    <scope>NUCLEOTIDE SEQUENCE</scope>
    <source>
        <strain evidence="2">RS5133</strain>
    </source>
</reference>